<dbReference type="InterPro" id="IPR037026">
    <property type="entry name" value="Vgr_OB-fold_dom_sf"/>
</dbReference>
<dbReference type="Pfam" id="PF05954">
    <property type="entry name" value="Phage_GPD"/>
    <property type="match status" value="1"/>
</dbReference>
<dbReference type="SUPFAM" id="SSF69349">
    <property type="entry name" value="Phage fibre proteins"/>
    <property type="match status" value="1"/>
</dbReference>
<dbReference type="Pfam" id="PF04717">
    <property type="entry name" value="Phage_base_V"/>
    <property type="match status" value="1"/>
</dbReference>
<evidence type="ECO:0000259" key="2">
    <source>
        <dbReference type="Pfam" id="PF04717"/>
    </source>
</evidence>
<dbReference type="RefSeq" id="WP_211468240.1">
    <property type="nucleotide sequence ID" value="NZ_JAGSXH010000039.1"/>
</dbReference>
<evidence type="ECO:0000313" key="4">
    <source>
        <dbReference type="Proteomes" id="UP000677913"/>
    </source>
</evidence>
<dbReference type="NCBIfam" id="NF033848">
    <property type="entry name" value="VgrG_rel"/>
    <property type="match status" value="1"/>
</dbReference>
<protein>
    <submittedName>
        <fullName evidence="3">VgrG-related protein</fullName>
    </submittedName>
</protein>
<dbReference type="Proteomes" id="UP000677913">
    <property type="component" value="Unassembled WGS sequence"/>
</dbReference>
<reference evidence="3" key="1">
    <citation type="submission" date="2021-04" db="EMBL/GenBank/DDBJ databases">
        <title>Genome based classification of Actinospica acidithermotolerans sp. nov., an actinobacterium isolated from an Indonesian hot spring.</title>
        <authorList>
            <person name="Kusuma A.B."/>
            <person name="Putra K.E."/>
            <person name="Nafisah S."/>
            <person name="Loh J."/>
            <person name="Nouioui I."/>
            <person name="Goodfellow M."/>
        </authorList>
    </citation>
    <scope>NUCLEOTIDE SEQUENCE</scope>
    <source>
        <strain evidence="3">DSM 45618</strain>
    </source>
</reference>
<dbReference type="InterPro" id="IPR006531">
    <property type="entry name" value="Gp5/Vgr_OB"/>
</dbReference>
<keyword evidence="4" id="KW-1185">Reference proteome</keyword>
<feature type="region of interest" description="Disordered" evidence="1">
    <location>
        <begin position="242"/>
        <end position="261"/>
    </location>
</feature>
<dbReference type="SUPFAM" id="SSF69255">
    <property type="entry name" value="gp5 N-terminal domain-like"/>
    <property type="match status" value="1"/>
</dbReference>
<gene>
    <name evidence="3" type="ORF">KGA66_13215</name>
</gene>
<comment type="caution">
    <text evidence="3">The sequence shown here is derived from an EMBL/GenBank/DDBJ whole genome shotgun (WGS) entry which is preliminary data.</text>
</comment>
<evidence type="ECO:0000256" key="1">
    <source>
        <dbReference type="SAM" id="MobiDB-lite"/>
    </source>
</evidence>
<feature type="domain" description="Gp5/Type VI secretion system Vgr protein OB-fold" evidence="2">
    <location>
        <begin position="387"/>
        <end position="460"/>
    </location>
</feature>
<dbReference type="AlphaFoldDB" id="A0A8J7WNJ6"/>
<dbReference type="Gene3D" id="2.40.50.230">
    <property type="entry name" value="Gp5 N-terminal domain"/>
    <property type="match status" value="1"/>
</dbReference>
<sequence length="591" mass="62594">MSRAAYGTRPRITLDGAPLAEDVLPSLIKVLIDTQLHLPDMFVLEFLDHGRELVRRAGFDFGSRVEITATAAGGDDEEAGTLILGEVTGLEQDCDATGTWTVVRGYDLSHRLCRGRRTRTFLDATDGDIVRRVAGDAGLELGGVDDDGTAHPHVGQVNLTDWEFLRARANERGREVAVVGGRLQWHAPVSHETAPGALDDPQTPPRAAQLLLGTNLLRLAPRVTAAEQVSEVWVRGWNPETKQPVRGSAKTSTVSARSGADPGDLAGRFNAAPFLVADRPVRDEREADAVAAAVAEQIAGAHAEMTGLALGDPALMPGAAVSVSGVGWPHDGDYVLSATRHRYDETGYHTEFTVSGRQERTLLGLASLGATKHAHRGSGRPWPGLVIGQVTDIDDPDRRFRVKVAFPWLSDDYESWWARVAQPGAGDGRGLAWLPEVGDEVLVGFVHGDVREPYVLGGLYNGADHPLLNDRLVDGDAGQVLRRVLGSRAGHRLVFSDDDQGSQIQLATGDGSATVTLDATNTKIVIDGSGAVTIHAGGPLKLHSDGDIELNANGGDLKLSASGQLKLSGSTGASLDGGPQVSVSGSVIKLN</sequence>
<dbReference type="InterPro" id="IPR047702">
    <property type="entry name" value="VgrG-rel"/>
</dbReference>
<proteinExistence type="predicted"/>
<dbReference type="EMBL" id="JAGSXH010000039">
    <property type="protein sequence ID" value="MBS2964010.1"/>
    <property type="molecule type" value="Genomic_DNA"/>
</dbReference>
<accession>A0A8J7WNJ6</accession>
<organism evidence="3 4">
    <name type="scientific">Actinocrinis puniceicyclus</name>
    <dbReference type="NCBI Taxonomy" id="977794"/>
    <lineage>
        <taxon>Bacteria</taxon>
        <taxon>Bacillati</taxon>
        <taxon>Actinomycetota</taxon>
        <taxon>Actinomycetes</taxon>
        <taxon>Catenulisporales</taxon>
        <taxon>Actinospicaceae</taxon>
        <taxon>Actinocrinis</taxon>
    </lineage>
</organism>
<name>A0A8J7WNJ6_9ACTN</name>
<evidence type="ECO:0000313" key="3">
    <source>
        <dbReference type="EMBL" id="MBS2964010.1"/>
    </source>
</evidence>
<dbReference type="SUPFAM" id="SSF69279">
    <property type="entry name" value="Phage tail proteins"/>
    <property type="match status" value="1"/>
</dbReference>